<evidence type="ECO:0000256" key="9">
    <source>
        <dbReference type="ARBA" id="ARBA00022692"/>
    </source>
</evidence>
<dbReference type="RefSeq" id="WP_055056504.1">
    <property type="nucleotide sequence ID" value="NZ_CZBA01000016.1"/>
</dbReference>
<evidence type="ECO:0000256" key="7">
    <source>
        <dbReference type="ARBA" id="ARBA00022519"/>
    </source>
</evidence>
<feature type="transmembrane region" description="Helical" evidence="17">
    <location>
        <begin position="181"/>
        <end position="199"/>
    </location>
</feature>
<evidence type="ECO:0000259" key="18">
    <source>
        <dbReference type="Pfam" id="PF02706"/>
    </source>
</evidence>
<keyword evidence="12" id="KW-0067">ATP-binding</keyword>
<dbReference type="EMBL" id="CZBA01000016">
    <property type="protein sequence ID" value="CUP79957.1"/>
    <property type="molecule type" value="Genomic_DNA"/>
</dbReference>
<evidence type="ECO:0000256" key="16">
    <source>
        <dbReference type="ARBA" id="ARBA00051245"/>
    </source>
</evidence>
<evidence type="ECO:0000256" key="13">
    <source>
        <dbReference type="ARBA" id="ARBA00022989"/>
    </source>
</evidence>
<keyword evidence="9 17" id="KW-0812">Transmembrane</keyword>
<comment type="similarity">
    <text evidence="3">Belongs to the CpsD/CapB family.</text>
</comment>
<comment type="similarity">
    <text evidence="4">Belongs to the etk/wzc family.</text>
</comment>
<dbReference type="SUPFAM" id="SSF52540">
    <property type="entry name" value="P-loop containing nucleoside triphosphate hydrolases"/>
    <property type="match status" value="1"/>
</dbReference>
<dbReference type="PANTHER" id="PTHR32309:SF13">
    <property type="entry name" value="FERRIC ENTEROBACTIN TRANSPORT PROTEIN FEPE"/>
    <property type="match status" value="1"/>
</dbReference>
<evidence type="ECO:0000256" key="4">
    <source>
        <dbReference type="ARBA" id="ARBA00008883"/>
    </source>
</evidence>
<feature type="domain" description="Polysaccharide chain length determinant N-terminal" evidence="18">
    <location>
        <begin position="12"/>
        <end position="100"/>
    </location>
</feature>
<keyword evidence="10" id="KW-0547">Nucleotide-binding</keyword>
<evidence type="ECO:0000256" key="15">
    <source>
        <dbReference type="ARBA" id="ARBA00023137"/>
    </source>
</evidence>
<comment type="catalytic activity">
    <reaction evidence="16">
        <text>L-tyrosyl-[protein] + ATP = O-phospho-L-tyrosyl-[protein] + ADP + H(+)</text>
        <dbReference type="Rhea" id="RHEA:10596"/>
        <dbReference type="Rhea" id="RHEA-COMP:10136"/>
        <dbReference type="Rhea" id="RHEA-COMP:20101"/>
        <dbReference type="ChEBI" id="CHEBI:15378"/>
        <dbReference type="ChEBI" id="CHEBI:30616"/>
        <dbReference type="ChEBI" id="CHEBI:46858"/>
        <dbReference type="ChEBI" id="CHEBI:61978"/>
        <dbReference type="ChEBI" id="CHEBI:456216"/>
        <dbReference type="EC" id="2.7.10.2"/>
    </reaction>
</comment>
<dbReference type="NCBIfam" id="TIGR01007">
    <property type="entry name" value="eps_fam"/>
    <property type="match status" value="1"/>
</dbReference>
<comment type="similarity">
    <text evidence="2">Belongs to the CpsC/CapA family.</text>
</comment>
<dbReference type="GO" id="GO:0005524">
    <property type="term" value="F:ATP binding"/>
    <property type="evidence" value="ECO:0007669"/>
    <property type="project" value="UniProtKB-KW"/>
</dbReference>
<comment type="subcellular location">
    <subcellularLocation>
        <location evidence="1">Cell inner membrane</location>
        <topology evidence="1">Multi-pass membrane protein</topology>
    </subcellularLocation>
</comment>
<evidence type="ECO:0000256" key="1">
    <source>
        <dbReference type="ARBA" id="ARBA00004429"/>
    </source>
</evidence>
<dbReference type="InterPro" id="IPR003856">
    <property type="entry name" value="LPS_length_determ_N"/>
</dbReference>
<keyword evidence="15" id="KW-0829">Tyrosine-protein kinase</keyword>
<protein>
    <recommendedName>
        <fullName evidence="5">non-specific protein-tyrosine kinase</fullName>
        <ecNumber evidence="5">2.7.10.2</ecNumber>
    </recommendedName>
</protein>
<evidence type="ECO:0000256" key="2">
    <source>
        <dbReference type="ARBA" id="ARBA00006683"/>
    </source>
</evidence>
<sequence>MEERIDNETVQQIDLISMLKDIGREWLTILLLAIAAALFADIWICATYQPEYRTSTTFVVTAKGMNNNIYQNLNSTKELASQFTEILGSNVLKKKVAQDLGMNNLNVKTSVDLVPETNLITFSVKAETAAESYRVLQSVMENYNTVSDYAIKNVIIETIQQPSVAMAPINPLDEKRTVMKVFVVAAGCLIALLAGISYIRDTIKNPGEVSTKLDTRLLGTIAYEKKSKALSMKRKKDYLSMLIQNPLRSFAYVESSKMAASRVRSYMDKEDAKVLLVTSVMENEGKSTVAANLALSLAQGGSRVMLIDCDFRKPAQYKIFNVRDNEEKDLGDVLINHASTEKIIRNWNNSGLYMILNKTSSNAIETLLKSMTLKQIIAFCREKMDYVVIDTSPLALVADTEELAQMTDASVLVVRQDTVLTKDINDAIDILNNTRGKVLGCILNGVTSQNMAGSGHYGYGGHYGKRA</sequence>
<evidence type="ECO:0000313" key="20">
    <source>
        <dbReference type="EMBL" id="CUP79957.1"/>
    </source>
</evidence>
<dbReference type="PANTHER" id="PTHR32309">
    <property type="entry name" value="TYROSINE-PROTEIN KINASE"/>
    <property type="match status" value="1"/>
</dbReference>
<dbReference type="Pfam" id="PF02706">
    <property type="entry name" value="Wzz"/>
    <property type="match status" value="1"/>
</dbReference>
<dbReference type="Gene3D" id="3.40.50.300">
    <property type="entry name" value="P-loop containing nucleotide triphosphate hydrolases"/>
    <property type="match status" value="1"/>
</dbReference>
<evidence type="ECO:0000313" key="21">
    <source>
        <dbReference type="Proteomes" id="UP000095413"/>
    </source>
</evidence>
<keyword evidence="8 20" id="KW-0808">Transferase</keyword>
<evidence type="ECO:0000256" key="14">
    <source>
        <dbReference type="ARBA" id="ARBA00023136"/>
    </source>
</evidence>
<evidence type="ECO:0000259" key="19">
    <source>
        <dbReference type="Pfam" id="PF13614"/>
    </source>
</evidence>
<proteinExistence type="inferred from homology"/>
<dbReference type="OrthoDB" id="9815116at2"/>
<organism evidence="20 21">
    <name type="scientific">Blautia obeum</name>
    <dbReference type="NCBI Taxonomy" id="40520"/>
    <lineage>
        <taxon>Bacteria</taxon>
        <taxon>Bacillati</taxon>
        <taxon>Bacillota</taxon>
        <taxon>Clostridia</taxon>
        <taxon>Lachnospirales</taxon>
        <taxon>Lachnospiraceae</taxon>
        <taxon>Blautia</taxon>
    </lineage>
</organism>
<keyword evidence="14 17" id="KW-0472">Membrane</keyword>
<evidence type="ECO:0000256" key="11">
    <source>
        <dbReference type="ARBA" id="ARBA00022777"/>
    </source>
</evidence>
<keyword evidence="11 20" id="KW-0418">Kinase</keyword>
<keyword evidence="13 17" id="KW-1133">Transmembrane helix</keyword>
<dbReference type="InterPro" id="IPR005702">
    <property type="entry name" value="Wzc-like_C"/>
</dbReference>
<evidence type="ECO:0000256" key="8">
    <source>
        <dbReference type="ARBA" id="ARBA00022679"/>
    </source>
</evidence>
<feature type="domain" description="AAA" evidence="19">
    <location>
        <begin position="285"/>
        <end position="403"/>
    </location>
</feature>
<evidence type="ECO:0000256" key="10">
    <source>
        <dbReference type="ARBA" id="ARBA00022741"/>
    </source>
</evidence>
<evidence type="ECO:0000256" key="6">
    <source>
        <dbReference type="ARBA" id="ARBA00022475"/>
    </source>
</evidence>
<dbReference type="InterPro" id="IPR025669">
    <property type="entry name" value="AAA_dom"/>
</dbReference>
<dbReference type="EC" id="2.7.10.2" evidence="5"/>
<dbReference type="Proteomes" id="UP000095413">
    <property type="component" value="Unassembled WGS sequence"/>
</dbReference>
<dbReference type="GO" id="GO:0005886">
    <property type="term" value="C:plasma membrane"/>
    <property type="evidence" value="ECO:0007669"/>
    <property type="project" value="UniProtKB-SubCell"/>
</dbReference>
<feature type="transmembrane region" description="Helical" evidence="17">
    <location>
        <begin position="26"/>
        <end position="46"/>
    </location>
</feature>
<gene>
    <name evidence="20" type="primary">ywqD_2</name>
    <name evidence="20" type="ORF">ERS852533_02599</name>
</gene>
<dbReference type="Pfam" id="PF13614">
    <property type="entry name" value="AAA_31"/>
    <property type="match status" value="1"/>
</dbReference>
<keyword evidence="7" id="KW-0997">Cell inner membrane</keyword>
<dbReference type="InterPro" id="IPR027417">
    <property type="entry name" value="P-loop_NTPase"/>
</dbReference>
<dbReference type="GO" id="GO:0004715">
    <property type="term" value="F:non-membrane spanning protein tyrosine kinase activity"/>
    <property type="evidence" value="ECO:0007669"/>
    <property type="project" value="UniProtKB-EC"/>
</dbReference>
<evidence type="ECO:0000256" key="5">
    <source>
        <dbReference type="ARBA" id="ARBA00011903"/>
    </source>
</evidence>
<accession>A0A174R7V0</accession>
<name>A0A174R7V0_9FIRM</name>
<evidence type="ECO:0000256" key="12">
    <source>
        <dbReference type="ARBA" id="ARBA00022840"/>
    </source>
</evidence>
<dbReference type="CDD" id="cd05387">
    <property type="entry name" value="BY-kinase"/>
    <property type="match status" value="1"/>
</dbReference>
<keyword evidence="6" id="KW-1003">Cell membrane</keyword>
<dbReference type="AlphaFoldDB" id="A0A174R7V0"/>
<evidence type="ECO:0000256" key="17">
    <source>
        <dbReference type="SAM" id="Phobius"/>
    </source>
</evidence>
<reference evidence="20 21" key="1">
    <citation type="submission" date="2015-09" db="EMBL/GenBank/DDBJ databases">
        <authorList>
            <consortium name="Pathogen Informatics"/>
        </authorList>
    </citation>
    <scope>NUCLEOTIDE SEQUENCE [LARGE SCALE GENOMIC DNA]</scope>
    <source>
        <strain evidence="20 21">2789STDY5834921</strain>
    </source>
</reference>
<evidence type="ECO:0000256" key="3">
    <source>
        <dbReference type="ARBA" id="ARBA00007316"/>
    </source>
</evidence>
<dbReference type="InterPro" id="IPR050445">
    <property type="entry name" value="Bact_polysacc_biosynth/exp"/>
</dbReference>